<evidence type="ECO:0000313" key="2">
    <source>
        <dbReference type="Proteomes" id="UP001059934"/>
    </source>
</evidence>
<proteinExistence type="predicted"/>
<name>A0ABY5TU26_9GAMM</name>
<reference evidence="1" key="1">
    <citation type="submission" date="2022-08" db="EMBL/GenBank/DDBJ databases">
        <title>Catabolic pathway analysis in culturable SAR92 clade bacteria reveals their overlooked roles in DMSP degradation in coastal seas.</title>
        <authorList>
            <person name="He X."/>
            <person name="Zhang X."/>
            <person name="Zhang Y."/>
        </authorList>
    </citation>
    <scope>NUCLEOTIDE SEQUENCE</scope>
    <source>
        <strain evidence="1">H455</strain>
    </source>
</reference>
<accession>A0ABY5TU26</accession>
<organism evidence="1 2">
    <name type="scientific">SAR92 clade bacterium H455</name>
    <dbReference type="NCBI Taxonomy" id="2974818"/>
    <lineage>
        <taxon>Bacteria</taxon>
        <taxon>Pseudomonadati</taxon>
        <taxon>Pseudomonadota</taxon>
        <taxon>Gammaproteobacteria</taxon>
        <taxon>Cellvibrionales</taxon>
        <taxon>Porticoccaceae</taxon>
        <taxon>SAR92 clade</taxon>
    </lineage>
</organism>
<dbReference type="EMBL" id="CP103416">
    <property type="protein sequence ID" value="UVW35833.1"/>
    <property type="molecule type" value="Genomic_DNA"/>
</dbReference>
<evidence type="ECO:0000313" key="1">
    <source>
        <dbReference type="EMBL" id="UVW35833.1"/>
    </source>
</evidence>
<dbReference type="Proteomes" id="UP001059934">
    <property type="component" value="Chromosome"/>
</dbReference>
<protein>
    <submittedName>
        <fullName evidence="1">Uncharacterized protein</fullName>
    </submittedName>
</protein>
<keyword evidence="2" id="KW-1185">Reference proteome</keyword>
<sequence>MAYETLQDIENCMENGWSDGLPVIPPYGSLVDDMLSAMGWQATDVIGEIADQNIVVRAEKAAATAVMAGCKTQYGPLLRSLSQALLDPRFNIGGVEVTTGGAAVLVIISGPIVEQLGFEHGANALGANNRANATVGRFAQMMRHFCGSGGGVLTPHGTVGHPGRMSFCIAEHPSTEWGPYHTQHGLPATTSAVSIMSAEGPNSCNNHYAESGASILDTIGDCMNHFGQTAWYYRSGGFVVVIPPDHMALVKEQFSREQAAQYIYDNARRQTDDLIKAGRIAKDPISYAEVEEHSLRSPLKSLDQLSFIECGAEGGRFSAVIPRWVGSQHVVCMAIEEIEK</sequence>
<gene>
    <name evidence="1" type="ORF">NYF23_04285</name>
</gene>